<gene>
    <name evidence="1" type="ORF">J2W52_001613</name>
</gene>
<reference evidence="1 2" key="1">
    <citation type="submission" date="2023-07" db="EMBL/GenBank/DDBJ databases">
        <title>Sorghum-associated microbial communities from plants grown in Nebraska, USA.</title>
        <authorList>
            <person name="Schachtman D."/>
        </authorList>
    </citation>
    <scope>NUCLEOTIDE SEQUENCE [LARGE SCALE GENOMIC DNA]</scope>
    <source>
        <strain evidence="1 2">3199</strain>
    </source>
</reference>
<evidence type="ECO:0000313" key="1">
    <source>
        <dbReference type="EMBL" id="MDR6899998.1"/>
    </source>
</evidence>
<name>A0ABU1SNE9_9HYPH</name>
<keyword evidence="2" id="KW-1185">Reference proteome</keyword>
<sequence length="177" mass="20034">MLGNSQCGVVKERHIIVECGFLPKRSKPLPGRSERPEKIKAMALVRQRERYVSPILQQLGAAIEKADWIRQVLKNMAKNDDLERPMVFDRDSVGQITGAPDKIDLFDLFRIEANMTSVSPKKSVTVRVVDTKAAVTLLLRSDWPSQRTDFQHLGGELDMLTKPTLPTPVRVDPGRRY</sequence>
<dbReference type="Proteomes" id="UP001250791">
    <property type="component" value="Unassembled WGS sequence"/>
</dbReference>
<organism evidence="1 2">
    <name type="scientific">Rhizobium miluonense</name>
    <dbReference type="NCBI Taxonomy" id="411945"/>
    <lineage>
        <taxon>Bacteria</taxon>
        <taxon>Pseudomonadati</taxon>
        <taxon>Pseudomonadota</taxon>
        <taxon>Alphaproteobacteria</taxon>
        <taxon>Hyphomicrobiales</taxon>
        <taxon>Rhizobiaceae</taxon>
        <taxon>Rhizobium/Agrobacterium group</taxon>
        <taxon>Rhizobium</taxon>
    </lineage>
</organism>
<comment type="caution">
    <text evidence="1">The sequence shown here is derived from an EMBL/GenBank/DDBJ whole genome shotgun (WGS) entry which is preliminary data.</text>
</comment>
<dbReference type="EMBL" id="JAVDUP010000002">
    <property type="protein sequence ID" value="MDR6899998.1"/>
    <property type="molecule type" value="Genomic_DNA"/>
</dbReference>
<protein>
    <submittedName>
        <fullName evidence="1">Uncharacterized protein</fullName>
    </submittedName>
</protein>
<proteinExistence type="predicted"/>
<evidence type="ECO:0000313" key="2">
    <source>
        <dbReference type="Proteomes" id="UP001250791"/>
    </source>
</evidence>
<accession>A0ABU1SNE9</accession>